<keyword evidence="4" id="KW-0411">Iron-sulfur</keyword>
<dbReference type="InterPro" id="IPR052950">
    <property type="entry name" value="CISD"/>
</dbReference>
<dbReference type="GO" id="GO:0005737">
    <property type="term" value="C:cytoplasm"/>
    <property type="evidence" value="ECO:0007669"/>
    <property type="project" value="UniProtKB-ARBA"/>
</dbReference>
<evidence type="ECO:0000256" key="4">
    <source>
        <dbReference type="ARBA" id="ARBA00023014"/>
    </source>
</evidence>
<evidence type="ECO:0000259" key="5">
    <source>
        <dbReference type="SMART" id="SM00704"/>
    </source>
</evidence>
<dbReference type="PANTHER" id="PTHR46491:SF3">
    <property type="entry name" value="CDGSH IRON-SULFUR DOMAIN-CONTAINING PROTEIN 3, MITOCHONDRIAL"/>
    <property type="match status" value="1"/>
</dbReference>
<dbReference type="SMART" id="SM00704">
    <property type="entry name" value="ZnF_CDGSH"/>
    <property type="match status" value="2"/>
</dbReference>
<sequence>MPYENGPHIVQETPGTKRYCTCGESANKPYCDGAHSRMNTGKSPAAYEVTEAKRLVICDCGKTANSPLCDGTHSKA</sequence>
<accession>A0A7T0C281</accession>
<gene>
    <name evidence="6" type="ORF">G3M78_07300</name>
</gene>
<keyword evidence="2" id="KW-0479">Metal-binding</keyword>
<evidence type="ECO:0000313" key="7">
    <source>
        <dbReference type="Proteomes" id="UP000594464"/>
    </source>
</evidence>
<evidence type="ECO:0000256" key="1">
    <source>
        <dbReference type="ARBA" id="ARBA00022714"/>
    </source>
</evidence>
<name>A0A7T0C281_9BACT</name>
<dbReference type="Gene3D" id="3.40.5.90">
    <property type="entry name" value="CDGSH iron-sulfur domain, mitoNEET-type"/>
    <property type="match status" value="2"/>
</dbReference>
<dbReference type="KEGG" id="nva:G3M78_07300"/>
<dbReference type="Pfam" id="PF09360">
    <property type="entry name" value="zf-CDGSH"/>
    <property type="match status" value="2"/>
</dbReference>
<dbReference type="InterPro" id="IPR018967">
    <property type="entry name" value="FeS-contain_CDGSH-typ"/>
</dbReference>
<proteinExistence type="predicted"/>
<reference evidence="7" key="1">
    <citation type="submission" date="2020-02" db="EMBL/GenBank/DDBJ databases">
        <title>Genomic and physiological characterization of two novel Nitrospinaceae genera.</title>
        <authorList>
            <person name="Mueller A.J."/>
            <person name="Jung M.-Y."/>
            <person name="Strachan C.R."/>
            <person name="Herbold C.W."/>
            <person name="Kirkegaard R.H."/>
            <person name="Daims H."/>
        </authorList>
    </citation>
    <scope>NUCLEOTIDE SEQUENCE [LARGE SCALE GENOMIC DNA]</scope>
</reference>
<dbReference type="GO" id="GO:0051537">
    <property type="term" value="F:2 iron, 2 sulfur cluster binding"/>
    <property type="evidence" value="ECO:0007669"/>
    <property type="project" value="UniProtKB-KW"/>
</dbReference>
<organism evidence="6 7">
    <name type="scientific">Candidatus Nitrohelix vancouverensis</name>
    <dbReference type="NCBI Taxonomy" id="2705534"/>
    <lineage>
        <taxon>Bacteria</taxon>
        <taxon>Pseudomonadati</taxon>
        <taxon>Nitrospinota/Tectimicrobiota group</taxon>
        <taxon>Nitrospinota</taxon>
        <taxon>Nitrospinia</taxon>
        <taxon>Nitrospinales</taxon>
        <taxon>Nitrospinaceae</taxon>
        <taxon>Candidatus Nitrohelix</taxon>
    </lineage>
</organism>
<dbReference type="GO" id="GO:0046872">
    <property type="term" value="F:metal ion binding"/>
    <property type="evidence" value="ECO:0007669"/>
    <property type="project" value="UniProtKB-KW"/>
</dbReference>
<dbReference type="AlphaFoldDB" id="A0A7T0C281"/>
<dbReference type="InterPro" id="IPR042216">
    <property type="entry name" value="MitoNEET_CISD"/>
</dbReference>
<dbReference type="Proteomes" id="UP000594464">
    <property type="component" value="Chromosome"/>
</dbReference>
<feature type="domain" description="Iron-binding zinc finger CDGSH type" evidence="5">
    <location>
        <begin position="5"/>
        <end position="41"/>
    </location>
</feature>
<feature type="domain" description="Iron-binding zinc finger CDGSH type" evidence="5">
    <location>
        <begin position="42"/>
        <end position="76"/>
    </location>
</feature>
<evidence type="ECO:0000256" key="2">
    <source>
        <dbReference type="ARBA" id="ARBA00022723"/>
    </source>
</evidence>
<keyword evidence="3" id="KW-0408">Iron</keyword>
<evidence type="ECO:0000256" key="3">
    <source>
        <dbReference type="ARBA" id="ARBA00023004"/>
    </source>
</evidence>
<dbReference type="PANTHER" id="PTHR46491">
    <property type="entry name" value="CDGSH IRON SULFUR DOMAIN PROTEIN HOMOLOG"/>
    <property type="match status" value="1"/>
</dbReference>
<dbReference type="EMBL" id="CP048620">
    <property type="protein sequence ID" value="QPJ65204.1"/>
    <property type="molecule type" value="Genomic_DNA"/>
</dbReference>
<keyword evidence="1" id="KW-0001">2Fe-2S</keyword>
<protein>
    <submittedName>
        <fullName evidence="6">CDGSH iron-sulfur domain-containing protein</fullName>
    </submittedName>
</protein>
<evidence type="ECO:0000313" key="6">
    <source>
        <dbReference type="EMBL" id="QPJ65204.1"/>
    </source>
</evidence>